<dbReference type="SUPFAM" id="SSF48264">
    <property type="entry name" value="Cytochrome P450"/>
    <property type="match status" value="1"/>
</dbReference>
<keyword evidence="7 13" id="KW-0479">Metal-binding</keyword>
<dbReference type="InterPro" id="IPR002401">
    <property type="entry name" value="Cyt_P450_E_grp-I"/>
</dbReference>
<keyword evidence="12" id="KW-0472">Membrane</keyword>
<dbReference type="EMBL" id="JAPEVG010000175">
    <property type="protein sequence ID" value="KAJ8474845.1"/>
    <property type="molecule type" value="Genomic_DNA"/>
</dbReference>
<evidence type="ECO:0000256" key="7">
    <source>
        <dbReference type="ARBA" id="ARBA00022723"/>
    </source>
</evidence>
<dbReference type="GO" id="GO:0020037">
    <property type="term" value="F:heme binding"/>
    <property type="evidence" value="ECO:0007669"/>
    <property type="project" value="InterPro"/>
</dbReference>
<dbReference type="PRINTS" id="PR00385">
    <property type="entry name" value="P450"/>
</dbReference>
<organism evidence="15 16">
    <name type="scientific">Trametes cubensis</name>
    <dbReference type="NCBI Taxonomy" id="1111947"/>
    <lineage>
        <taxon>Eukaryota</taxon>
        <taxon>Fungi</taxon>
        <taxon>Dikarya</taxon>
        <taxon>Basidiomycota</taxon>
        <taxon>Agaricomycotina</taxon>
        <taxon>Agaricomycetes</taxon>
        <taxon>Polyporales</taxon>
        <taxon>Polyporaceae</taxon>
        <taxon>Trametes</taxon>
    </lineage>
</organism>
<feature type="binding site" description="axial binding residue" evidence="13">
    <location>
        <position position="444"/>
    </location>
    <ligand>
        <name>heme</name>
        <dbReference type="ChEBI" id="CHEBI:30413"/>
    </ligand>
    <ligandPart>
        <name>Fe</name>
        <dbReference type="ChEBI" id="CHEBI:18248"/>
    </ligandPart>
</feature>
<keyword evidence="5 13" id="KW-0349">Heme</keyword>
<comment type="pathway">
    <text evidence="3">Secondary metabolite biosynthesis.</text>
</comment>
<dbReference type="AlphaFoldDB" id="A0AAD7XC89"/>
<evidence type="ECO:0000256" key="10">
    <source>
        <dbReference type="ARBA" id="ARBA00023004"/>
    </source>
</evidence>
<keyword evidence="8" id="KW-1133">Transmembrane helix</keyword>
<reference evidence="15" key="1">
    <citation type="submission" date="2022-11" db="EMBL/GenBank/DDBJ databases">
        <title>Genome Sequence of Cubamyces cubensis.</title>
        <authorList>
            <person name="Buettner E."/>
        </authorList>
    </citation>
    <scope>NUCLEOTIDE SEQUENCE</scope>
    <source>
        <strain evidence="15">MPL-01</strain>
    </source>
</reference>
<evidence type="ECO:0000256" key="1">
    <source>
        <dbReference type="ARBA" id="ARBA00001971"/>
    </source>
</evidence>
<evidence type="ECO:0000256" key="9">
    <source>
        <dbReference type="ARBA" id="ARBA00023002"/>
    </source>
</evidence>
<dbReference type="PRINTS" id="PR00463">
    <property type="entry name" value="EP450I"/>
</dbReference>
<evidence type="ECO:0000313" key="15">
    <source>
        <dbReference type="EMBL" id="KAJ8474845.1"/>
    </source>
</evidence>
<dbReference type="InterPro" id="IPR001128">
    <property type="entry name" value="Cyt_P450"/>
</dbReference>
<evidence type="ECO:0000256" key="14">
    <source>
        <dbReference type="RuleBase" id="RU000461"/>
    </source>
</evidence>
<dbReference type="Proteomes" id="UP001215151">
    <property type="component" value="Unassembled WGS sequence"/>
</dbReference>
<evidence type="ECO:0000256" key="12">
    <source>
        <dbReference type="ARBA" id="ARBA00023136"/>
    </source>
</evidence>
<gene>
    <name evidence="15" type="ORF">ONZ51_g6938</name>
</gene>
<comment type="caution">
    <text evidence="15">The sequence shown here is derived from an EMBL/GenBank/DDBJ whole genome shotgun (WGS) entry which is preliminary data.</text>
</comment>
<evidence type="ECO:0000256" key="4">
    <source>
        <dbReference type="ARBA" id="ARBA00010617"/>
    </source>
</evidence>
<dbReference type="PANTHER" id="PTHR46300:SF7">
    <property type="entry name" value="P450, PUTATIVE (EUROFUNG)-RELATED"/>
    <property type="match status" value="1"/>
</dbReference>
<dbReference type="Gene3D" id="1.10.630.10">
    <property type="entry name" value="Cytochrome P450"/>
    <property type="match status" value="1"/>
</dbReference>
<comment type="similarity">
    <text evidence="4 14">Belongs to the cytochrome P450 family.</text>
</comment>
<keyword evidence="11 14" id="KW-0503">Monooxygenase</keyword>
<keyword evidence="16" id="KW-1185">Reference proteome</keyword>
<accession>A0AAD7XC89</accession>
<sequence length="518" mass="57895">MESRSLGTSVRATDVLAIVLASIAYALIRSRVRRSALPLPPGPLRLPFIGNALDIPQERPWLAFRDLSMRYGDVVALHALGQTVVVLSSVSAAEDLFDKRSAIYSDRQDSVLAELTGWTWNLAFKRYGDDWRRVRRLFWQHFQPSAVGQFKLVQQREAHDLLRRLLDDQHDIDSTIKLSLSKTILTSVHGLPGSHVTRHYVDILNASESGIAEAFTPGAYLVEFFPWLQYIPAWMPGTHWQQKLVGWRTQAAAICEDPYQAAKEAIARGESEPSMITELMEKMSDGEVDEKTVKETTAVAFGAGTDTTAATLVAFICAMILHPDVQKRAHAELDRVVGPGRLPEHADRAALPYVDALVKEMIRWHNVGPLGVAHRCMEEDVYRGWRIPKGSIVMPNAWAILHDPEIFPDPEMLRPERFLTADGKPKSDILDPASVAFGFGRRICPGRHFATDALFINIASLLHVFDIQHALDAHGDPIPVEAKMTTNAFLSYLEDFKYSIRPRSPSAEALIRAEMDVA</sequence>
<dbReference type="PANTHER" id="PTHR46300">
    <property type="entry name" value="P450, PUTATIVE (EUROFUNG)-RELATED-RELATED"/>
    <property type="match status" value="1"/>
</dbReference>
<evidence type="ECO:0008006" key="17">
    <source>
        <dbReference type="Google" id="ProtNLM"/>
    </source>
</evidence>
<evidence type="ECO:0000256" key="3">
    <source>
        <dbReference type="ARBA" id="ARBA00005179"/>
    </source>
</evidence>
<keyword evidence="6" id="KW-0812">Transmembrane</keyword>
<dbReference type="GO" id="GO:0004497">
    <property type="term" value="F:monooxygenase activity"/>
    <property type="evidence" value="ECO:0007669"/>
    <property type="project" value="UniProtKB-KW"/>
</dbReference>
<dbReference type="CDD" id="cd11065">
    <property type="entry name" value="CYP64-like"/>
    <property type="match status" value="1"/>
</dbReference>
<evidence type="ECO:0000313" key="16">
    <source>
        <dbReference type="Proteomes" id="UP001215151"/>
    </source>
</evidence>
<dbReference type="InterPro" id="IPR050364">
    <property type="entry name" value="Cytochrome_P450_fung"/>
</dbReference>
<evidence type="ECO:0000256" key="13">
    <source>
        <dbReference type="PIRSR" id="PIRSR602401-1"/>
    </source>
</evidence>
<keyword evidence="9 14" id="KW-0560">Oxidoreductase</keyword>
<evidence type="ECO:0000256" key="2">
    <source>
        <dbReference type="ARBA" id="ARBA00004167"/>
    </source>
</evidence>
<evidence type="ECO:0000256" key="11">
    <source>
        <dbReference type="ARBA" id="ARBA00023033"/>
    </source>
</evidence>
<evidence type="ECO:0000256" key="6">
    <source>
        <dbReference type="ARBA" id="ARBA00022692"/>
    </source>
</evidence>
<dbReference type="GO" id="GO:0016705">
    <property type="term" value="F:oxidoreductase activity, acting on paired donors, with incorporation or reduction of molecular oxygen"/>
    <property type="evidence" value="ECO:0007669"/>
    <property type="project" value="InterPro"/>
</dbReference>
<dbReference type="GO" id="GO:0016020">
    <property type="term" value="C:membrane"/>
    <property type="evidence" value="ECO:0007669"/>
    <property type="project" value="UniProtKB-SubCell"/>
</dbReference>
<comment type="subcellular location">
    <subcellularLocation>
        <location evidence="2">Membrane</location>
        <topology evidence="2">Single-pass membrane protein</topology>
    </subcellularLocation>
</comment>
<dbReference type="GO" id="GO:0005506">
    <property type="term" value="F:iron ion binding"/>
    <property type="evidence" value="ECO:0007669"/>
    <property type="project" value="InterPro"/>
</dbReference>
<dbReference type="InterPro" id="IPR017972">
    <property type="entry name" value="Cyt_P450_CS"/>
</dbReference>
<proteinExistence type="inferred from homology"/>
<dbReference type="PROSITE" id="PS00086">
    <property type="entry name" value="CYTOCHROME_P450"/>
    <property type="match status" value="1"/>
</dbReference>
<protein>
    <recommendedName>
        <fullName evidence="17">O-methylsterigmatocystin oxidoreductase</fullName>
    </recommendedName>
</protein>
<evidence type="ECO:0000256" key="8">
    <source>
        <dbReference type="ARBA" id="ARBA00022989"/>
    </source>
</evidence>
<dbReference type="InterPro" id="IPR036396">
    <property type="entry name" value="Cyt_P450_sf"/>
</dbReference>
<evidence type="ECO:0000256" key="5">
    <source>
        <dbReference type="ARBA" id="ARBA00022617"/>
    </source>
</evidence>
<dbReference type="Pfam" id="PF00067">
    <property type="entry name" value="p450"/>
    <property type="match status" value="1"/>
</dbReference>
<comment type="cofactor">
    <cofactor evidence="1 13">
        <name>heme</name>
        <dbReference type="ChEBI" id="CHEBI:30413"/>
    </cofactor>
</comment>
<name>A0AAD7XC89_9APHY</name>
<keyword evidence="10 13" id="KW-0408">Iron</keyword>